<feature type="domain" description="OB" evidence="2">
    <location>
        <begin position="36"/>
        <end position="108"/>
    </location>
</feature>
<dbReference type="GO" id="GO:0003676">
    <property type="term" value="F:nucleic acid binding"/>
    <property type="evidence" value="ECO:0007669"/>
    <property type="project" value="InterPro"/>
</dbReference>
<protein>
    <submittedName>
        <fullName evidence="3">OB-fold nucleic acid binding domain-containing protein</fullName>
    </submittedName>
</protein>
<name>A0A1G9MN53_9RHOB</name>
<organism evidence="3 4">
    <name type="scientific">Paracoccus chinensis</name>
    <dbReference type="NCBI Taxonomy" id="525640"/>
    <lineage>
        <taxon>Bacteria</taxon>
        <taxon>Pseudomonadati</taxon>
        <taxon>Pseudomonadota</taxon>
        <taxon>Alphaproteobacteria</taxon>
        <taxon>Rhodobacterales</taxon>
        <taxon>Paracoccaceae</taxon>
        <taxon>Paracoccus</taxon>
    </lineage>
</organism>
<evidence type="ECO:0000313" key="4">
    <source>
        <dbReference type="Proteomes" id="UP000199555"/>
    </source>
</evidence>
<dbReference type="STRING" id="525640.SAMN04487971_12220"/>
<dbReference type="InterPro" id="IPR004365">
    <property type="entry name" value="NA-bd_OB_tRNA"/>
</dbReference>
<feature type="region of interest" description="Disordered" evidence="1">
    <location>
        <begin position="128"/>
        <end position="153"/>
    </location>
</feature>
<feature type="compositionally biased region" description="Low complexity" evidence="1">
    <location>
        <begin position="138"/>
        <end position="147"/>
    </location>
</feature>
<gene>
    <name evidence="3" type="ORF">SAMN04487971_12220</name>
</gene>
<dbReference type="EMBL" id="FNGE01000022">
    <property type="protein sequence ID" value="SDL75659.1"/>
    <property type="molecule type" value="Genomic_DNA"/>
</dbReference>
<reference evidence="4" key="1">
    <citation type="submission" date="2016-10" db="EMBL/GenBank/DDBJ databases">
        <authorList>
            <person name="Varghese N."/>
            <person name="Submissions S."/>
        </authorList>
    </citation>
    <scope>NUCLEOTIDE SEQUENCE [LARGE SCALE GENOMIC DNA]</scope>
    <source>
        <strain evidence="4">CGMCC 1.7655</strain>
    </source>
</reference>
<dbReference type="Pfam" id="PF01336">
    <property type="entry name" value="tRNA_anti-codon"/>
    <property type="match status" value="1"/>
</dbReference>
<accession>A0A1G9MN53</accession>
<evidence type="ECO:0000259" key="2">
    <source>
        <dbReference type="Pfam" id="PF01336"/>
    </source>
</evidence>
<sequence>MRDHPGAFLRGDLRRRGIVLCTDAMQSRNGRWLEAAGIVLVRQCPGSAKGVIFLTLEDETGIANLVVWTRVFEAHRRIILAAPMIAVKARVQREGEVVHLVIYRITDLSRELASVGMREGSFPLPHGRGDEFHHGLSGPDPRGRQPAGPRPRDMYVRDLHLDTIRVKPRDFR</sequence>
<dbReference type="Proteomes" id="UP000199555">
    <property type="component" value="Unassembled WGS sequence"/>
</dbReference>
<proteinExistence type="predicted"/>
<dbReference type="AlphaFoldDB" id="A0A1G9MN53"/>
<evidence type="ECO:0000256" key="1">
    <source>
        <dbReference type="SAM" id="MobiDB-lite"/>
    </source>
</evidence>
<evidence type="ECO:0000313" key="3">
    <source>
        <dbReference type="EMBL" id="SDL75659.1"/>
    </source>
</evidence>
<dbReference type="CDD" id="cd04485">
    <property type="entry name" value="DnaE_OBF"/>
    <property type="match status" value="1"/>
</dbReference>
<keyword evidence="4" id="KW-1185">Reference proteome</keyword>